<name>A0A835CIV8_9FABA</name>
<dbReference type="GO" id="GO:0003676">
    <property type="term" value="F:nucleic acid binding"/>
    <property type="evidence" value="ECO:0007669"/>
    <property type="project" value="InterPro"/>
</dbReference>
<evidence type="ECO:0000259" key="1">
    <source>
        <dbReference type="PROSITE" id="PS50994"/>
    </source>
</evidence>
<sequence length="679" mass="77400">MKRLFLEVLAETSRSPRILSASRTRRKKEDDELQQCLSGAKSDAAPWSLSNSDQPGMALVVAPLVGNNFVSWSLVIKDALEAKDKLGFIDGSIKEPKDEAEIKKWKPVDSMVKSWVRNSISKDIVETFMFCKSARELWKEVEEIYGAKSGPKFFQLQQDLSALRQGNDSVTMFYNKIHKLWDELYRLRPTPRCTCGKCTCGFNKKLDQLEADTRLVQFLMRLNQAFEVIRSQILSLDPLPSINKAFAMVVNVETEKEINQSLNGNQVEGSAMMAKGNFRSENYKKGEDRKTEKMSKYCEHCQQNGHTKEGCFKLIESPIDGLKDKNFTDYASVMAAIQELTKIVKGKPEEQHVNFANLGEFTGKNGEIDYIPLTNTSWIVDTGASSHMCFNKKIMINFRTLEKPIPVHLLDGSMQSVKHTGSVVVQGKIHLHNVFYLPNFKYNLMSVNKLVKDNGVTVFFDASSCMIQDQKTKEILIEGRLLDNLYILKIDHDNMSNTSKTFEIVNTVEYAHVRNNCMKTSDLLLWHERLGHAPIDVLKHIDDINVSPTFSLPKVCDVCHYAKQHRMAFPASGTRVTHVFDIIHLDLCGPYRHPSITNKAHYFLTIVDDYSRVVWTFLLPNKLLVKDTIEGFIALVENQFNKRVKSITTDNGTEFTNLECTNLFRKKGIVHQKSRLQNT</sequence>
<dbReference type="InterPro" id="IPR029472">
    <property type="entry name" value="Copia-like_N"/>
</dbReference>
<reference evidence="2" key="1">
    <citation type="submission" date="2020-09" db="EMBL/GenBank/DDBJ databases">
        <title>Genome-Enabled Discovery of Anthraquinone Biosynthesis in Senna tora.</title>
        <authorList>
            <person name="Kang S.-H."/>
            <person name="Pandey R.P."/>
            <person name="Lee C.-M."/>
            <person name="Sim J.-S."/>
            <person name="Jeong J.-T."/>
            <person name="Choi B.-S."/>
            <person name="Jung M."/>
            <person name="Ginzburg D."/>
            <person name="Zhao K."/>
            <person name="Won S.Y."/>
            <person name="Oh T.-J."/>
            <person name="Yu Y."/>
            <person name="Kim N.-H."/>
            <person name="Lee O.R."/>
            <person name="Lee T.-H."/>
            <person name="Bashyal P."/>
            <person name="Kim T.-S."/>
            <person name="Lee W.-H."/>
            <person name="Kawkins C."/>
            <person name="Kim C.-K."/>
            <person name="Kim J.S."/>
            <person name="Ahn B.O."/>
            <person name="Rhee S.Y."/>
            <person name="Sohng J.K."/>
        </authorList>
    </citation>
    <scope>NUCLEOTIDE SEQUENCE</scope>
    <source>
        <tissue evidence="2">Leaf</tissue>
    </source>
</reference>
<dbReference type="InterPro" id="IPR036397">
    <property type="entry name" value="RNaseH_sf"/>
</dbReference>
<dbReference type="AlphaFoldDB" id="A0A835CIV8"/>
<organism evidence="2 3">
    <name type="scientific">Senna tora</name>
    <dbReference type="NCBI Taxonomy" id="362788"/>
    <lineage>
        <taxon>Eukaryota</taxon>
        <taxon>Viridiplantae</taxon>
        <taxon>Streptophyta</taxon>
        <taxon>Embryophyta</taxon>
        <taxon>Tracheophyta</taxon>
        <taxon>Spermatophyta</taxon>
        <taxon>Magnoliopsida</taxon>
        <taxon>eudicotyledons</taxon>
        <taxon>Gunneridae</taxon>
        <taxon>Pentapetalae</taxon>
        <taxon>rosids</taxon>
        <taxon>fabids</taxon>
        <taxon>Fabales</taxon>
        <taxon>Fabaceae</taxon>
        <taxon>Caesalpinioideae</taxon>
        <taxon>Cassia clade</taxon>
        <taxon>Senna</taxon>
    </lineage>
</organism>
<dbReference type="PROSITE" id="PS50994">
    <property type="entry name" value="INTEGRASE"/>
    <property type="match status" value="1"/>
</dbReference>
<evidence type="ECO:0000313" key="3">
    <source>
        <dbReference type="Proteomes" id="UP000634136"/>
    </source>
</evidence>
<evidence type="ECO:0000313" key="2">
    <source>
        <dbReference type="EMBL" id="KAF7843929.1"/>
    </source>
</evidence>
<protein>
    <submittedName>
        <fullName evidence="2">Retrovirus-related Pol polyprotein from transposon TNT 1-94</fullName>
    </submittedName>
</protein>
<dbReference type="InterPro" id="IPR025724">
    <property type="entry name" value="GAG-pre-integrase_dom"/>
</dbReference>
<feature type="domain" description="Integrase catalytic" evidence="1">
    <location>
        <begin position="566"/>
        <end position="679"/>
    </location>
</feature>
<dbReference type="GO" id="GO:0015074">
    <property type="term" value="P:DNA integration"/>
    <property type="evidence" value="ECO:0007669"/>
    <property type="project" value="InterPro"/>
</dbReference>
<dbReference type="InterPro" id="IPR054722">
    <property type="entry name" value="PolX-like_BBD"/>
</dbReference>
<comment type="caution">
    <text evidence="2">The sequence shown here is derived from an EMBL/GenBank/DDBJ whole genome shotgun (WGS) entry which is preliminary data.</text>
</comment>
<dbReference type="Gene3D" id="3.30.420.10">
    <property type="entry name" value="Ribonuclease H-like superfamily/Ribonuclease H"/>
    <property type="match status" value="1"/>
</dbReference>
<dbReference type="Pfam" id="PF14244">
    <property type="entry name" value="Retrotran_gag_3"/>
    <property type="match status" value="1"/>
</dbReference>
<dbReference type="PANTHER" id="PTHR37610">
    <property type="entry name" value="CCHC-TYPE DOMAIN-CONTAINING PROTEIN"/>
    <property type="match status" value="1"/>
</dbReference>
<accession>A0A835CIV8</accession>
<dbReference type="SUPFAM" id="SSF53098">
    <property type="entry name" value="Ribonuclease H-like"/>
    <property type="match status" value="1"/>
</dbReference>
<dbReference type="Pfam" id="PF00665">
    <property type="entry name" value="rve"/>
    <property type="match status" value="1"/>
</dbReference>
<dbReference type="OrthoDB" id="1431559at2759"/>
<dbReference type="Proteomes" id="UP000634136">
    <property type="component" value="Unassembled WGS sequence"/>
</dbReference>
<proteinExistence type="predicted"/>
<gene>
    <name evidence="2" type="ORF">G2W53_000834</name>
</gene>
<dbReference type="InterPro" id="IPR012337">
    <property type="entry name" value="RNaseH-like_sf"/>
</dbReference>
<dbReference type="InterPro" id="IPR001584">
    <property type="entry name" value="Integrase_cat-core"/>
</dbReference>
<keyword evidence="3" id="KW-1185">Reference proteome</keyword>
<dbReference type="PANTHER" id="PTHR37610:SF40">
    <property type="entry name" value="OS01G0909600 PROTEIN"/>
    <property type="match status" value="1"/>
</dbReference>
<dbReference type="Pfam" id="PF22936">
    <property type="entry name" value="Pol_BBD"/>
    <property type="match status" value="1"/>
</dbReference>
<dbReference type="Pfam" id="PF13976">
    <property type="entry name" value="gag_pre-integrs"/>
    <property type="match status" value="1"/>
</dbReference>
<dbReference type="EMBL" id="JAAIUW010000001">
    <property type="protein sequence ID" value="KAF7843929.1"/>
    <property type="molecule type" value="Genomic_DNA"/>
</dbReference>